<dbReference type="InterPro" id="IPR036291">
    <property type="entry name" value="NAD(P)-bd_dom_sf"/>
</dbReference>
<dbReference type="AlphaFoldDB" id="A0A167BXQ3"/>
<evidence type="ECO:0000313" key="7">
    <source>
        <dbReference type="EMBL" id="ANB10955.1"/>
    </source>
</evidence>
<accession>A0A167BXQ3</accession>
<sequence length="276" mass="29709">MTAPVLFKNMFSLAGKTAVITGGSGGLGLSVSKYLLQAGASLALIDNNLPKLEPAAADLSKWYNEPVNKVEYEHKQIISSWACDISDATQVESTIQAIRAHHAKPLDILINAAGYCENISAVEYPALNIKRIVDVNLNGSLFMAREFAKSLIADNHPGSIILVASMSGSIINYPQPQTPYNMTKAGVIHLAKSLASEWAAHNIRVNSLSPGYILTPLTKAIIDSDARLKAEWESKVPLGRMADPSEFAGPIIYMSSAASSYMTGHDLVVDGGYTFW</sequence>
<dbReference type="PANTHER" id="PTHR42760">
    <property type="entry name" value="SHORT-CHAIN DEHYDROGENASES/REDUCTASES FAMILY MEMBER"/>
    <property type="match status" value="1"/>
</dbReference>
<dbReference type="GeneID" id="30035804"/>
<keyword evidence="8" id="KW-1185">Reference proteome</keyword>
<dbReference type="PROSITE" id="PS00061">
    <property type="entry name" value="ADH_SHORT"/>
    <property type="match status" value="1"/>
</dbReference>
<keyword evidence="3" id="KW-0560">Oxidoreductase</keyword>
<evidence type="ECO:0000256" key="4">
    <source>
        <dbReference type="ARBA" id="ARBA00060719"/>
    </source>
</evidence>
<dbReference type="GO" id="GO:0047038">
    <property type="term" value="F:D-arabinitol 2-dehydrogenase activity"/>
    <property type="evidence" value="ECO:0007669"/>
    <property type="project" value="UniProtKB-EC"/>
</dbReference>
<evidence type="ECO:0000256" key="2">
    <source>
        <dbReference type="ARBA" id="ARBA00022857"/>
    </source>
</evidence>
<dbReference type="PRINTS" id="PR00080">
    <property type="entry name" value="SDRFAMILY"/>
</dbReference>
<keyword evidence="2" id="KW-0521">NADP</keyword>
<comment type="similarity">
    <text evidence="1">Belongs to the short-chain dehydrogenases/reductases (SDR) family.</text>
</comment>
<dbReference type="PRINTS" id="PR00081">
    <property type="entry name" value="GDHRDH"/>
</dbReference>
<dbReference type="Proteomes" id="UP000189580">
    <property type="component" value="Chromosome c"/>
</dbReference>
<dbReference type="FunFam" id="3.40.50.720:FF:000240">
    <property type="entry name" value="SDR family oxidoreductase"/>
    <property type="match status" value="1"/>
</dbReference>
<dbReference type="InterPro" id="IPR002347">
    <property type="entry name" value="SDR_fam"/>
</dbReference>
<evidence type="ECO:0000256" key="1">
    <source>
        <dbReference type="ARBA" id="ARBA00006484"/>
    </source>
</evidence>
<organism evidence="7 8">
    <name type="scientific">Sugiyamaella lignohabitans</name>
    <dbReference type="NCBI Taxonomy" id="796027"/>
    <lineage>
        <taxon>Eukaryota</taxon>
        <taxon>Fungi</taxon>
        <taxon>Dikarya</taxon>
        <taxon>Ascomycota</taxon>
        <taxon>Saccharomycotina</taxon>
        <taxon>Dipodascomycetes</taxon>
        <taxon>Dipodascales</taxon>
        <taxon>Trichomonascaceae</taxon>
        <taxon>Sugiyamaella</taxon>
    </lineage>
</organism>
<dbReference type="OrthoDB" id="5325318at2759"/>
<evidence type="ECO:0000313" key="8">
    <source>
        <dbReference type="Proteomes" id="UP000189580"/>
    </source>
</evidence>
<evidence type="ECO:0000256" key="5">
    <source>
        <dbReference type="ARBA" id="ARBA00066831"/>
    </source>
</evidence>
<dbReference type="Gene3D" id="3.40.50.720">
    <property type="entry name" value="NAD(P)-binding Rossmann-like Domain"/>
    <property type="match status" value="1"/>
</dbReference>
<dbReference type="Pfam" id="PF13561">
    <property type="entry name" value="adh_short_C2"/>
    <property type="match status" value="1"/>
</dbReference>
<gene>
    <name evidence="7" type="primary">SPS19</name>
    <name evidence="7" type="ORF">AWJ20_3749</name>
</gene>
<dbReference type="SUPFAM" id="SSF51735">
    <property type="entry name" value="NAD(P)-binding Rossmann-fold domains"/>
    <property type="match status" value="1"/>
</dbReference>
<name>A0A167BXQ3_9ASCO</name>
<comment type="pathway">
    <text evidence="4">Carbohydrate metabolism; D-arabinitol metabolism.</text>
</comment>
<proteinExistence type="inferred from homology"/>
<dbReference type="KEGG" id="slb:AWJ20_3749"/>
<dbReference type="GO" id="GO:0005975">
    <property type="term" value="P:carbohydrate metabolic process"/>
    <property type="evidence" value="ECO:0007669"/>
    <property type="project" value="UniProtKB-ARBA"/>
</dbReference>
<reference evidence="7 8" key="1">
    <citation type="submission" date="2016-02" db="EMBL/GenBank/DDBJ databases">
        <title>Complete genome sequence and transcriptome regulation of the pentose utilising yeast Sugiyamaella lignohabitans.</title>
        <authorList>
            <person name="Bellasio M."/>
            <person name="Peymann A."/>
            <person name="Valli M."/>
            <person name="Sipitzky M."/>
            <person name="Graf A."/>
            <person name="Sauer M."/>
            <person name="Marx H."/>
            <person name="Mattanovich D."/>
        </authorList>
    </citation>
    <scope>NUCLEOTIDE SEQUENCE [LARGE SCALE GENOMIC DNA]</scope>
    <source>
        <strain evidence="7 8">CBS 10342</strain>
    </source>
</reference>
<dbReference type="PANTHER" id="PTHR42760:SF115">
    <property type="entry name" value="3-OXOACYL-[ACYL-CARRIER-PROTEIN] REDUCTASE FABG"/>
    <property type="match status" value="1"/>
</dbReference>
<evidence type="ECO:0000256" key="6">
    <source>
        <dbReference type="ARBA" id="ARBA00070881"/>
    </source>
</evidence>
<dbReference type="EMBL" id="CP014500">
    <property type="protein sequence ID" value="ANB10955.1"/>
    <property type="molecule type" value="Genomic_DNA"/>
</dbReference>
<dbReference type="RefSeq" id="XP_018733432.1">
    <property type="nucleotide sequence ID" value="XM_018880775.1"/>
</dbReference>
<evidence type="ECO:0000256" key="3">
    <source>
        <dbReference type="ARBA" id="ARBA00023002"/>
    </source>
</evidence>
<dbReference type="InterPro" id="IPR020904">
    <property type="entry name" value="Sc_DH/Rdtase_CS"/>
</dbReference>
<dbReference type="EC" id="1.1.1.250" evidence="5"/>
<protein>
    <recommendedName>
        <fullName evidence="6">D-arabinitol 2-dehydrogenase [ribulose-forming]</fullName>
        <ecNumber evidence="5">1.1.1.250</ecNumber>
    </recommendedName>
</protein>